<evidence type="ECO:0000256" key="3">
    <source>
        <dbReference type="SAM" id="MobiDB-lite"/>
    </source>
</evidence>
<feature type="compositionally biased region" description="Polar residues" evidence="3">
    <location>
        <begin position="299"/>
        <end position="312"/>
    </location>
</feature>
<dbReference type="SMART" id="SM01161">
    <property type="entry name" value="DUF1767"/>
    <property type="match status" value="1"/>
</dbReference>
<name>A0A498SDL9_ACAVI</name>
<feature type="domain" description="RMI1 N-terminal" evidence="6">
    <location>
        <begin position="3"/>
        <end position="42"/>
    </location>
</feature>
<evidence type="ECO:0000259" key="6">
    <source>
        <dbReference type="Pfam" id="PF21000"/>
    </source>
</evidence>
<dbReference type="InterPro" id="IPR042470">
    <property type="entry name" value="RMI1_N_C_sf"/>
</dbReference>
<dbReference type="GO" id="GO:0000712">
    <property type="term" value="P:resolution of meiotic recombination intermediates"/>
    <property type="evidence" value="ECO:0007669"/>
    <property type="project" value="TreeGrafter"/>
</dbReference>
<dbReference type="PANTHER" id="PTHR14790:SF15">
    <property type="entry name" value="RECQ-MEDIATED GENOME INSTABILITY PROTEIN 1"/>
    <property type="match status" value="1"/>
</dbReference>
<accession>A0A498SDL9</accession>
<evidence type="ECO:0000313" key="7">
    <source>
        <dbReference type="EMBL" id="VBB27147.1"/>
    </source>
</evidence>
<evidence type="ECO:0000259" key="4">
    <source>
        <dbReference type="Pfam" id="PF08585"/>
    </source>
</evidence>
<dbReference type="Proteomes" id="UP000276991">
    <property type="component" value="Unassembled WGS sequence"/>
</dbReference>
<dbReference type="Pfam" id="PF16099">
    <property type="entry name" value="RMI1_C"/>
    <property type="match status" value="1"/>
</dbReference>
<dbReference type="Pfam" id="PF21000">
    <property type="entry name" value="RMI1_N_N"/>
    <property type="match status" value="1"/>
</dbReference>
<dbReference type="STRING" id="6277.A0A498SDL9"/>
<feature type="domain" description="RecQ mediated genome instability protein 1 OB-fold" evidence="4">
    <location>
        <begin position="61"/>
        <end position="191"/>
    </location>
</feature>
<gene>
    <name evidence="7" type="ORF">NAV_LOCUS1977</name>
</gene>
<dbReference type="Gene3D" id="2.40.50.770">
    <property type="entry name" value="RecQ-mediated genome instability protein Rmi1, C-terminal domain"/>
    <property type="match status" value="1"/>
</dbReference>
<dbReference type="InterPro" id="IPR013894">
    <property type="entry name" value="RMI1_OB"/>
</dbReference>
<dbReference type="InterPro" id="IPR049363">
    <property type="entry name" value="RMI1_N"/>
</dbReference>
<protein>
    <recommendedName>
        <fullName evidence="2">RecQ-mediated genome instability protein 1</fullName>
    </recommendedName>
</protein>
<dbReference type="GO" id="GO:0000724">
    <property type="term" value="P:double-strand break repair via homologous recombination"/>
    <property type="evidence" value="ECO:0007669"/>
    <property type="project" value="TreeGrafter"/>
</dbReference>
<dbReference type="OrthoDB" id="341511at2759"/>
<evidence type="ECO:0000256" key="1">
    <source>
        <dbReference type="ARBA" id="ARBA00006395"/>
    </source>
</evidence>
<dbReference type="Pfam" id="PF08585">
    <property type="entry name" value="RMI1_N_C"/>
    <property type="match status" value="1"/>
</dbReference>
<dbReference type="GO" id="GO:0000166">
    <property type="term" value="F:nucleotide binding"/>
    <property type="evidence" value="ECO:0007669"/>
    <property type="project" value="InterPro"/>
</dbReference>
<evidence type="ECO:0000259" key="5">
    <source>
        <dbReference type="Pfam" id="PF16099"/>
    </source>
</evidence>
<proteinExistence type="inferred from homology"/>
<feature type="region of interest" description="Disordered" evidence="3">
    <location>
        <begin position="299"/>
        <end position="328"/>
    </location>
</feature>
<organism evidence="7 8">
    <name type="scientific">Acanthocheilonema viteae</name>
    <name type="common">Filarial nematode worm</name>
    <name type="synonym">Dipetalonema viteae</name>
    <dbReference type="NCBI Taxonomy" id="6277"/>
    <lineage>
        <taxon>Eukaryota</taxon>
        <taxon>Metazoa</taxon>
        <taxon>Ecdysozoa</taxon>
        <taxon>Nematoda</taxon>
        <taxon>Chromadorea</taxon>
        <taxon>Rhabditida</taxon>
        <taxon>Spirurina</taxon>
        <taxon>Spiruromorpha</taxon>
        <taxon>Filarioidea</taxon>
        <taxon>Onchocercidae</taxon>
        <taxon>Acanthocheilonema</taxon>
    </lineage>
</organism>
<sequence length="528" mass="58894">MNVTLQEEWLTEVMMYLHSLEFNNESLLSAVYEQWLYTDLKISTKPLLSLSVGSCSTPTMLGGSTVIQVNSIVDISSSMYSQYRNLTNKFEDNSGFQLKMGESETNSDLFVIFLQTYYQNTKRMLLMEVTDGQLSMKAVEYGPLSALSLLTCPGYKILLTNSVCLRRGILLLTELNCIALGGDDDLLVKTGRPVEIMMKRLNIDTSLQRQSSAFLGKTEKEINQSVLLNNSFSFKKSVANNNIQKTNSIVLSQNMKPIMQVKPLSGKKLPSETPKRKVIATSKTSRIEQAVKNIRQQMNVSLNENPSNSGSRTPVAAPATKHSEDFSTHAAHAKRMKIEEIDSEADIILLETPTPIKEEVSEESNRKKTNLPATPEMIDNDPIIAAYKRLGVESIAAALQAMRYAVGPKRKILDAVMETKPLEPLHVNNDGLWALTVALSDGSYECLTCLVSHKFLTELIGWTPDEALDARASKDPARRKEGTLRMKSAGQSMRRLDLIWEVEFFPPGGSTPIIHRVDTYAQKFGLIR</sequence>
<evidence type="ECO:0000313" key="8">
    <source>
        <dbReference type="Proteomes" id="UP000276991"/>
    </source>
</evidence>
<dbReference type="PANTHER" id="PTHR14790">
    <property type="entry name" value="RECQ-MEDIATED GENOME INSTABILITY PROTEIN 1 RMI1"/>
    <property type="match status" value="1"/>
</dbReference>
<keyword evidence="8" id="KW-1185">Reference proteome</keyword>
<dbReference type="AlphaFoldDB" id="A0A498SDL9"/>
<reference evidence="7 8" key="1">
    <citation type="submission" date="2018-08" db="EMBL/GenBank/DDBJ databases">
        <authorList>
            <person name="Laetsch R D."/>
            <person name="Stevens L."/>
            <person name="Kumar S."/>
            <person name="Blaxter L. M."/>
        </authorList>
    </citation>
    <scope>NUCLEOTIDE SEQUENCE [LARGE SCALE GENOMIC DNA]</scope>
</reference>
<dbReference type="EMBL" id="UPTC01000188">
    <property type="protein sequence ID" value="VBB27147.1"/>
    <property type="molecule type" value="Genomic_DNA"/>
</dbReference>
<feature type="domain" description="RecQ-mediated genome instability protein 1 C-terminal OB-fold" evidence="5">
    <location>
        <begin position="429"/>
        <end position="517"/>
    </location>
</feature>
<evidence type="ECO:0000256" key="2">
    <source>
        <dbReference type="ARBA" id="ARBA00018987"/>
    </source>
</evidence>
<comment type="similarity">
    <text evidence="1">Belongs to the RMI1 family.</text>
</comment>
<dbReference type="GO" id="GO:0031422">
    <property type="term" value="C:RecQ family helicase-topoisomerase III complex"/>
    <property type="evidence" value="ECO:0007669"/>
    <property type="project" value="TreeGrafter"/>
</dbReference>
<dbReference type="GO" id="GO:0016604">
    <property type="term" value="C:nuclear body"/>
    <property type="evidence" value="ECO:0007669"/>
    <property type="project" value="TreeGrafter"/>
</dbReference>
<dbReference type="InterPro" id="IPR032199">
    <property type="entry name" value="RMI1_C"/>
</dbReference>